<reference evidence="1" key="1">
    <citation type="journal article" date="2021" name="Front. Microbiol.">
        <title>Comprehensive Comparative Genomics and Phenotyping of Methylobacterium Species.</title>
        <authorList>
            <person name="Alessa O."/>
            <person name="Ogura Y."/>
            <person name="Fujitani Y."/>
            <person name="Takami H."/>
            <person name="Hayashi T."/>
            <person name="Sahin N."/>
            <person name="Tani A."/>
        </authorList>
    </citation>
    <scope>NUCLEOTIDE SEQUENCE</scope>
    <source>
        <strain evidence="1">DSM 23632</strain>
    </source>
</reference>
<evidence type="ECO:0000313" key="2">
    <source>
        <dbReference type="Proteomes" id="UP001055057"/>
    </source>
</evidence>
<dbReference type="Proteomes" id="UP001055057">
    <property type="component" value="Unassembled WGS sequence"/>
</dbReference>
<gene>
    <name evidence="1" type="ORF">MPOCJGCO_4193</name>
</gene>
<keyword evidence="2" id="KW-1185">Reference proteome</keyword>
<reference evidence="1" key="2">
    <citation type="submission" date="2021-08" db="EMBL/GenBank/DDBJ databases">
        <authorList>
            <person name="Tani A."/>
            <person name="Ola A."/>
            <person name="Ogura Y."/>
            <person name="Katsura K."/>
            <person name="Hayashi T."/>
        </authorList>
    </citation>
    <scope>NUCLEOTIDE SEQUENCE</scope>
    <source>
        <strain evidence="1">DSM 23632</strain>
    </source>
</reference>
<accession>A0ABQ4U4M9</accession>
<evidence type="ECO:0008006" key="3">
    <source>
        <dbReference type="Google" id="ProtNLM"/>
    </source>
</evidence>
<evidence type="ECO:0000313" key="1">
    <source>
        <dbReference type="EMBL" id="GJE62064.1"/>
    </source>
</evidence>
<name>A0ABQ4U4M9_9HYPH</name>
<dbReference type="EMBL" id="BPRB01000271">
    <property type="protein sequence ID" value="GJE62064.1"/>
    <property type="molecule type" value="Genomic_DNA"/>
</dbReference>
<protein>
    <recommendedName>
        <fullName evidence="3">Helix-turn-helix domain-containing protein</fullName>
    </recommendedName>
</protein>
<dbReference type="RefSeq" id="WP_238184645.1">
    <property type="nucleotide sequence ID" value="NZ_BPRB01000271.1"/>
</dbReference>
<sequence>MKYPNGALISATKAAVRLGVGRKTVVRHLSTTRIGRRVLVRVADVEAKIGEAAAKQPDLMILHSTAADIAYRLRRDFEKGGLRGHVVPMISLIGSYWAEFPGRPLIPAEDEVTGLAPHFIQWLKLNPPPGGGDDGEELRDWISNYPIQ</sequence>
<proteinExistence type="predicted"/>
<comment type="caution">
    <text evidence="1">The sequence shown here is derived from an EMBL/GenBank/DDBJ whole genome shotgun (WGS) entry which is preliminary data.</text>
</comment>
<organism evidence="1 2">
    <name type="scientific">Methylobacterium trifolii</name>
    <dbReference type="NCBI Taxonomy" id="1003092"/>
    <lineage>
        <taxon>Bacteria</taxon>
        <taxon>Pseudomonadati</taxon>
        <taxon>Pseudomonadota</taxon>
        <taxon>Alphaproteobacteria</taxon>
        <taxon>Hyphomicrobiales</taxon>
        <taxon>Methylobacteriaceae</taxon>
        <taxon>Methylobacterium</taxon>
    </lineage>
</organism>